<gene>
    <name evidence="1" type="ORF">EZS28_052624</name>
</gene>
<reference evidence="1 2" key="1">
    <citation type="submission" date="2019-03" db="EMBL/GenBank/DDBJ databases">
        <title>Single cell metagenomics reveals metabolic interactions within the superorganism composed of flagellate Streblomastix strix and complex community of Bacteroidetes bacteria on its surface.</title>
        <authorList>
            <person name="Treitli S.C."/>
            <person name="Kolisko M."/>
            <person name="Husnik F."/>
            <person name="Keeling P."/>
            <person name="Hampl V."/>
        </authorList>
    </citation>
    <scope>NUCLEOTIDE SEQUENCE [LARGE SCALE GENOMIC DNA]</scope>
    <source>
        <strain evidence="1">ST1C</strain>
    </source>
</reference>
<dbReference type="AlphaFoldDB" id="A0A5J4RZB9"/>
<evidence type="ECO:0000313" key="1">
    <source>
        <dbReference type="EMBL" id="KAA6339276.1"/>
    </source>
</evidence>
<sequence length="41" mass="4694">MVWAICPSNYDSLHLVQIDLQLTSMRLNGSNFVKNNDQINT</sequence>
<comment type="caution">
    <text evidence="1">The sequence shown here is derived from an EMBL/GenBank/DDBJ whole genome shotgun (WGS) entry which is preliminary data.</text>
</comment>
<protein>
    <submittedName>
        <fullName evidence="1">Uncharacterized protein</fullName>
    </submittedName>
</protein>
<proteinExistence type="predicted"/>
<accession>A0A5J4RZB9</accession>
<name>A0A5J4RZB9_9EUKA</name>
<organism evidence="1 2">
    <name type="scientific">Streblomastix strix</name>
    <dbReference type="NCBI Taxonomy" id="222440"/>
    <lineage>
        <taxon>Eukaryota</taxon>
        <taxon>Metamonada</taxon>
        <taxon>Preaxostyla</taxon>
        <taxon>Oxymonadida</taxon>
        <taxon>Streblomastigidae</taxon>
        <taxon>Streblomastix</taxon>
    </lineage>
</organism>
<dbReference type="EMBL" id="SNRW01041120">
    <property type="protein sequence ID" value="KAA6339276.1"/>
    <property type="molecule type" value="Genomic_DNA"/>
</dbReference>
<feature type="non-terminal residue" evidence="1">
    <location>
        <position position="41"/>
    </location>
</feature>
<dbReference type="Proteomes" id="UP000324800">
    <property type="component" value="Unassembled WGS sequence"/>
</dbReference>
<evidence type="ECO:0000313" key="2">
    <source>
        <dbReference type="Proteomes" id="UP000324800"/>
    </source>
</evidence>